<keyword evidence="1" id="KW-0699">rRNA-binding</keyword>
<evidence type="ECO:0000256" key="4">
    <source>
        <dbReference type="ARBA" id="ARBA00022840"/>
    </source>
</evidence>
<dbReference type="Gene3D" id="1.10.1420.10">
    <property type="match status" value="2"/>
</dbReference>
<dbReference type="GO" id="GO:0045910">
    <property type="term" value="P:negative regulation of DNA recombination"/>
    <property type="evidence" value="ECO:0007669"/>
    <property type="project" value="InterPro"/>
</dbReference>
<reference evidence="8 9" key="1">
    <citation type="submission" date="2021-05" db="EMBL/GenBank/DDBJ databases">
        <title>Novel Bacillus species.</title>
        <authorList>
            <person name="Liu G."/>
        </authorList>
    </citation>
    <scope>NUCLEOTIDE SEQUENCE [LARGE SCALE GENOMIC DNA]</scope>
    <source>
        <strain evidence="8 9">FJAT-49682</strain>
    </source>
</reference>
<dbReference type="RefSeq" id="WP_213096974.1">
    <property type="nucleotide sequence ID" value="NZ_JAGYPK010000001.1"/>
</dbReference>
<evidence type="ECO:0000313" key="8">
    <source>
        <dbReference type="EMBL" id="MBS4221996.1"/>
    </source>
</evidence>
<evidence type="ECO:0000256" key="5">
    <source>
        <dbReference type="ARBA" id="ARBA00022884"/>
    </source>
</evidence>
<keyword evidence="2" id="KW-0547">Nucleotide-binding</keyword>
<dbReference type="NCBIfam" id="TIGR01069">
    <property type="entry name" value="mutS2"/>
    <property type="match status" value="1"/>
</dbReference>
<dbReference type="PROSITE" id="PS00486">
    <property type="entry name" value="DNA_MISMATCH_REPAIR_2"/>
    <property type="match status" value="1"/>
</dbReference>
<dbReference type="Pfam" id="PF00488">
    <property type="entry name" value="MutS_V"/>
    <property type="match status" value="1"/>
</dbReference>
<dbReference type="SUPFAM" id="SSF52540">
    <property type="entry name" value="P-loop containing nucleoside triphosphate hydrolases"/>
    <property type="match status" value="1"/>
</dbReference>
<organism evidence="8 9">
    <name type="scientific">Lederbergia citrea</name>
    <dbReference type="NCBI Taxonomy" id="2833581"/>
    <lineage>
        <taxon>Bacteria</taxon>
        <taxon>Bacillati</taxon>
        <taxon>Bacillota</taxon>
        <taxon>Bacilli</taxon>
        <taxon>Bacillales</taxon>
        <taxon>Bacillaceae</taxon>
        <taxon>Lederbergia</taxon>
    </lineage>
</organism>
<dbReference type="Proteomes" id="UP000676456">
    <property type="component" value="Unassembled WGS sequence"/>
</dbReference>
<keyword evidence="3" id="KW-0378">Hydrolase</keyword>
<dbReference type="InterPro" id="IPR027417">
    <property type="entry name" value="P-loop_NTPase"/>
</dbReference>
<dbReference type="Gene3D" id="3.40.50.300">
    <property type="entry name" value="P-loop containing nucleotide triphosphate hydrolases"/>
    <property type="match status" value="1"/>
</dbReference>
<evidence type="ECO:0000256" key="6">
    <source>
        <dbReference type="ARBA" id="ARBA00023125"/>
    </source>
</evidence>
<dbReference type="PANTHER" id="PTHR48466">
    <property type="entry name" value="OS10G0509000 PROTEIN-RELATED"/>
    <property type="match status" value="1"/>
</dbReference>
<name>A0A942UN76_9BACI</name>
<evidence type="ECO:0000259" key="7">
    <source>
        <dbReference type="PROSITE" id="PS00486"/>
    </source>
</evidence>
<keyword evidence="6" id="KW-0238">DNA-binding</keyword>
<dbReference type="SMART" id="SM00534">
    <property type="entry name" value="MUTSac"/>
    <property type="match status" value="1"/>
</dbReference>
<sequence length="645" mass="73732">MNQNTYEILEFNRIKEKVSEFALTDLGKEQIKDIIPSTNMKQIRAWLDEVTESVEIIKKSSSIPISGLNGIEQILQQLNKGLTLRPDQFMKLIDFLTCCKKLKKFMKDKEFLAPRVTAYVYSIEELPHLLEEIEKSIRNSQVDDYASKELLKLRKQITILDERLKEKVNQIVRSNKYKTYIQEAIVSERNGRYVIPVKKEHKGKIPGTVLDTSASGATLYIEPTVISSFHDEINSLKAYEEMEVERILTYLTGLVEENQLQIRLAVETMVHYDVLFAKAKYSREINGRSVEMNDSHHIYLKEARHPLLGKQAVPLTVELGRDYQALVITGPNTGGKTVTLKTVGLLTLMIQSGFHIPVAEGSHVSIFQKVLLDIGDGQSIEQNLSTFSSHIKNIIDILKEANDHSLILLDELGSGTDPGEGMGLATALLKQFSQKGTSMLATTHYSEIKDFADQQDGFINGSMEFDIESLKPTYRLIIGKGGDSQAFGIALKLGMHPKIIEDAHRITYKEEKEYVLDETDLYIKKELEKQISINRFARNKTQEKRLDKEKVENFFQGDNVRILATGEFGIIYKGPDSMGNYIVQVQNEKRTYNHKRLKLYISAKELYPDDYDFNIIFETKENRKVERQMEKRHVDGLVINHKGEK</sequence>
<keyword evidence="5" id="KW-0694">RNA-binding</keyword>
<dbReference type="GO" id="GO:0140664">
    <property type="term" value="F:ATP-dependent DNA damage sensor activity"/>
    <property type="evidence" value="ECO:0007669"/>
    <property type="project" value="InterPro"/>
</dbReference>
<dbReference type="AlphaFoldDB" id="A0A942UN76"/>
<keyword evidence="4" id="KW-0067">ATP-binding</keyword>
<dbReference type="GO" id="GO:0005524">
    <property type="term" value="F:ATP binding"/>
    <property type="evidence" value="ECO:0007669"/>
    <property type="project" value="UniProtKB-KW"/>
</dbReference>
<dbReference type="FunFam" id="3.40.50.300:FF:000830">
    <property type="entry name" value="Endonuclease MutS2"/>
    <property type="match status" value="1"/>
</dbReference>
<protein>
    <submittedName>
        <fullName evidence="8">Endonuclease MutS2</fullName>
    </submittedName>
</protein>
<evidence type="ECO:0000256" key="1">
    <source>
        <dbReference type="ARBA" id="ARBA00022730"/>
    </source>
</evidence>
<dbReference type="GO" id="GO:0016887">
    <property type="term" value="F:ATP hydrolysis activity"/>
    <property type="evidence" value="ECO:0007669"/>
    <property type="project" value="InterPro"/>
</dbReference>
<evidence type="ECO:0000256" key="2">
    <source>
        <dbReference type="ARBA" id="ARBA00022741"/>
    </source>
</evidence>
<comment type="caution">
    <text evidence="8">The sequence shown here is derived from an EMBL/GenBank/DDBJ whole genome shotgun (WGS) entry which is preliminary data.</text>
</comment>
<dbReference type="GO" id="GO:0004519">
    <property type="term" value="F:endonuclease activity"/>
    <property type="evidence" value="ECO:0007669"/>
    <property type="project" value="UniProtKB-KW"/>
</dbReference>
<keyword evidence="9" id="KW-1185">Reference proteome</keyword>
<dbReference type="GO" id="GO:0030983">
    <property type="term" value="F:mismatched DNA binding"/>
    <property type="evidence" value="ECO:0007669"/>
    <property type="project" value="InterPro"/>
</dbReference>
<evidence type="ECO:0000313" key="9">
    <source>
        <dbReference type="Proteomes" id="UP000676456"/>
    </source>
</evidence>
<evidence type="ECO:0000256" key="3">
    <source>
        <dbReference type="ARBA" id="ARBA00022801"/>
    </source>
</evidence>
<dbReference type="InterPro" id="IPR007696">
    <property type="entry name" value="DNA_mismatch_repair_MutS_core"/>
</dbReference>
<dbReference type="InterPro" id="IPR005747">
    <property type="entry name" value="MutS2"/>
</dbReference>
<dbReference type="GO" id="GO:0019843">
    <property type="term" value="F:rRNA binding"/>
    <property type="evidence" value="ECO:0007669"/>
    <property type="project" value="UniProtKB-KW"/>
</dbReference>
<dbReference type="InterPro" id="IPR045076">
    <property type="entry name" value="MutS"/>
</dbReference>
<accession>A0A942UN76</accession>
<dbReference type="GO" id="GO:0006298">
    <property type="term" value="P:mismatch repair"/>
    <property type="evidence" value="ECO:0007669"/>
    <property type="project" value="InterPro"/>
</dbReference>
<dbReference type="EMBL" id="JAGYPN010000001">
    <property type="protein sequence ID" value="MBS4221996.1"/>
    <property type="molecule type" value="Genomic_DNA"/>
</dbReference>
<dbReference type="InterPro" id="IPR000432">
    <property type="entry name" value="DNA_mismatch_repair_MutS_C"/>
</dbReference>
<feature type="domain" description="DNA mismatch repair proteins mutS family" evidence="7">
    <location>
        <begin position="405"/>
        <end position="421"/>
    </location>
</feature>
<dbReference type="InterPro" id="IPR036187">
    <property type="entry name" value="DNA_mismatch_repair_MutS_sf"/>
</dbReference>
<dbReference type="SUPFAM" id="SSF48334">
    <property type="entry name" value="DNA repair protein MutS, domain III"/>
    <property type="match status" value="1"/>
</dbReference>
<dbReference type="PANTHER" id="PTHR48466:SF2">
    <property type="entry name" value="OS10G0509000 PROTEIN"/>
    <property type="match status" value="1"/>
</dbReference>
<dbReference type="PIRSF" id="PIRSF005814">
    <property type="entry name" value="MutS_YshD"/>
    <property type="match status" value="1"/>
</dbReference>
<proteinExistence type="predicted"/>
<gene>
    <name evidence="8" type="ORF">KHA91_04415</name>
</gene>
<keyword evidence="8" id="KW-0540">Nuclease</keyword>
<keyword evidence="8" id="KW-0255">Endonuclease</keyword>
<dbReference type="SMART" id="SM00533">
    <property type="entry name" value="MUTSd"/>
    <property type="match status" value="1"/>
</dbReference>